<accession>A0A1Y2EH47</accession>
<organism evidence="1 2">
    <name type="scientific">Pseudomassariella vexata</name>
    <dbReference type="NCBI Taxonomy" id="1141098"/>
    <lineage>
        <taxon>Eukaryota</taxon>
        <taxon>Fungi</taxon>
        <taxon>Dikarya</taxon>
        <taxon>Ascomycota</taxon>
        <taxon>Pezizomycotina</taxon>
        <taxon>Sordariomycetes</taxon>
        <taxon>Xylariomycetidae</taxon>
        <taxon>Amphisphaeriales</taxon>
        <taxon>Pseudomassariaceae</taxon>
        <taxon>Pseudomassariella</taxon>
    </lineage>
</organism>
<evidence type="ECO:0000313" key="1">
    <source>
        <dbReference type="EMBL" id="ORY70899.1"/>
    </source>
</evidence>
<dbReference type="EMBL" id="MCFJ01000001">
    <property type="protein sequence ID" value="ORY70899.1"/>
    <property type="molecule type" value="Genomic_DNA"/>
</dbReference>
<comment type="caution">
    <text evidence="1">The sequence shown here is derived from an EMBL/GenBank/DDBJ whole genome shotgun (WGS) entry which is preliminary data.</text>
</comment>
<dbReference type="Proteomes" id="UP000193689">
    <property type="component" value="Unassembled WGS sequence"/>
</dbReference>
<reference evidence="1 2" key="1">
    <citation type="submission" date="2016-07" db="EMBL/GenBank/DDBJ databases">
        <title>Pervasive Adenine N6-methylation of Active Genes in Fungi.</title>
        <authorList>
            <consortium name="DOE Joint Genome Institute"/>
            <person name="Mondo S.J."/>
            <person name="Dannebaum R.O."/>
            <person name="Kuo R.C."/>
            <person name="Labutti K."/>
            <person name="Haridas S."/>
            <person name="Kuo A."/>
            <person name="Salamov A."/>
            <person name="Ahrendt S.R."/>
            <person name="Lipzen A."/>
            <person name="Sullivan W."/>
            <person name="Andreopoulos W.B."/>
            <person name="Clum A."/>
            <person name="Lindquist E."/>
            <person name="Daum C."/>
            <person name="Ramamoorthy G.K."/>
            <person name="Gryganskyi A."/>
            <person name="Culley D."/>
            <person name="Magnuson J.K."/>
            <person name="James T.Y."/>
            <person name="O'Malley M.A."/>
            <person name="Stajich J.E."/>
            <person name="Spatafora J.W."/>
            <person name="Visel A."/>
            <person name="Grigoriev I.V."/>
        </authorList>
    </citation>
    <scope>NUCLEOTIDE SEQUENCE [LARGE SCALE GENOMIC DNA]</scope>
    <source>
        <strain evidence="1 2">CBS 129021</strain>
    </source>
</reference>
<dbReference type="AlphaFoldDB" id="A0A1Y2EH47"/>
<dbReference type="GeneID" id="63774019"/>
<dbReference type="RefSeq" id="XP_040720491.1">
    <property type="nucleotide sequence ID" value="XM_040857807.1"/>
</dbReference>
<keyword evidence="2" id="KW-1185">Reference proteome</keyword>
<proteinExistence type="predicted"/>
<dbReference type="InParanoid" id="A0A1Y2EH47"/>
<evidence type="ECO:0000313" key="2">
    <source>
        <dbReference type="Proteomes" id="UP000193689"/>
    </source>
</evidence>
<gene>
    <name evidence="1" type="ORF">BCR38DRAFT_404040</name>
</gene>
<protein>
    <submittedName>
        <fullName evidence="1">Uncharacterized protein</fullName>
    </submittedName>
</protein>
<sequence length="202" mass="22962">MADRTKTSRHRQDDDKSEGYRRLWLIEPRLTPSLKPMSLVATTKTKAEREKMQLIRRMDNKTDRTQHVAFASAISTNILQIRHMGIFAFTDFHRVSTEHAEARRGDQDLFARSVENVDGAVEVVGLYAHAMAIICKRQPKVHQRPDQIMRRVDPDADVSRSLPDGPTGKYKPNISKLWNGYRGGRTISDSEAVQAHGVIVLC</sequence>
<name>A0A1Y2EH47_9PEZI</name>